<accession>A0A556RHH7</accession>
<reference evidence="1 2" key="1">
    <citation type="submission" date="2019-07" db="EMBL/GenBank/DDBJ databases">
        <title>Gilliamella genomes.</title>
        <authorList>
            <person name="Zheng H."/>
        </authorList>
    </citation>
    <scope>NUCLEOTIDE SEQUENCE [LARGE SCALE GENOMIC DNA]</scope>
    <source>
        <strain evidence="1 2">W8131</strain>
    </source>
</reference>
<evidence type="ECO:0000313" key="1">
    <source>
        <dbReference type="EMBL" id="TSJ88343.1"/>
    </source>
</evidence>
<dbReference type="RefSeq" id="WP_144190116.1">
    <property type="nucleotide sequence ID" value="NZ_VMHL01000005.1"/>
</dbReference>
<dbReference type="AlphaFoldDB" id="A0A556RHH7"/>
<name>A0A556RHH7_9GAMM</name>
<proteinExistence type="predicted"/>
<comment type="caution">
    <text evidence="1">The sequence shown here is derived from an EMBL/GenBank/DDBJ whole genome shotgun (WGS) entry which is preliminary data.</text>
</comment>
<protein>
    <submittedName>
        <fullName evidence="1">Uncharacterized protein</fullName>
    </submittedName>
</protein>
<dbReference type="Proteomes" id="UP000319138">
    <property type="component" value="Unassembled WGS sequence"/>
</dbReference>
<sequence>MVDLLALQPNMNINLHIVASDNRQEKVFQEIQRPVFSLLEKGPLCKSCSYISYSNLKGLSKQKYLDRMTGAVLDDYAELLQSSIL</sequence>
<gene>
    <name evidence="1" type="ORF">FPQ14_10345</name>
</gene>
<evidence type="ECO:0000313" key="2">
    <source>
        <dbReference type="Proteomes" id="UP000319138"/>
    </source>
</evidence>
<organism evidence="1 2">
    <name type="scientific">Gilliamella apicola</name>
    <dbReference type="NCBI Taxonomy" id="1196095"/>
    <lineage>
        <taxon>Bacteria</taxon>
        <taxon>Pseudomonadati</taxon>
        <taxon>Pseudomonadota</taxon>
        <taxon>Gammaproteobacteria</taxon>
        <taxon>Orbales</taxon>
        <taxon>Orbaceae</taxon>
        <taxon>Gilliamella</taxon>
    </lineage>
</organism>
<dbReference type="EMBL" id="VMHL01000005">
    <property type="protein sequence ID" value="TSJ88343.1"/>
    <property type="molecule type" value="Genomic_DNA"/>
</dbReference>